<dbReference type="InterPro" id="IPR025235">
    <property type="entry name" value="DUF4178"/>
</dbReference>
<dbReference type="AlphaFoldDB" id="A0A3M8AS60"/>
<comment type="caution">
    <text evidence="2">The sequence shown here is derived from an EMBL/GenBank/DDBJ whole genome shotgun (WGS) entry which is preliminary data.</text>
</comment>
<feature type="domain" description="DUF4178" evidence="1">
    <location>
        <begin position="27"/>
        <end position="159"/>
    </location>
</feature>
<protein>
    <submittedName>
        <fullName evidence="2">DUF4178 domain-containing protein</fullName>
    </submittedName>
</protein>
<dbReference type="Pfam" id="PF13785">
    <property type="entry name" value="DUF4178"/>
    <property type="match status" value="1"/>
</dbReference>
<gene>
    <name evidence="2" type="ORF">EDM57_18395</name>
</gene>
<evidence type="ECO:0000313" key="3">
    <source>
        <dbReference type="Proteomes" id="UP000268829"/>
    </source>
</evidence>
<name>A0A3M8AS60_9BACL</name>
<keyword evidence="3" id="KW-1185">Reference proteome</keyword>
<evidence type="ECO:0000259" key="1">
    <source>
        <dbReference type="Pfam" id="PF13785"/>
    </source>
</evidence>
<dbReference type="Proteomes" id="UP000268829">
    <property type="component" value="Unassembled WGS sequence"/>
</dbReference>
<dbReference type="RefSeq" id="WP_122906147.1">
    <property type="nucleotide sequence ID" value="NZ_RHHS01000044.1"/>
</dbReference>
<proteinExistence type="predicted"/>
<evidence type="ECO:0000313" key="2">
    <source>
        <dbReference type="EMBL" id="RNB54048.1"/>
    </source>
</evidence>
<organism evidence="2 3">
    <name type="scientific">Brevibacillus gelatini</name>
    <dbReference type="NCBI Taxonomy" id="1655277"/>
    <lineage>
        <taxon>Bacteria</taxon>
        <taxon>Bacillati</taxon>
        <taxon>Bacillota</taxon>
        <taxon>Bacilli</taxon>
        <taxon>Bacillales</taxon>
        <taxon>Paenibacillaceae</taxon>
        <taxon>Brevibacillus</taxon>
    </lineage>
</organism>
<sequence length="168" mass="19155">MSLFKRIKNLFAKHEPPAPEKSILTVGPGDVVEVSLVTYQVTGKATNASRNATMLTLQDGMTIRYLHIEEREKTVYQLYSAIDGRLDSVDEVPTTIEMDDVTYHLEEQYNGRVQVVGKTPFHTSGEQYIWQFQSDGRELLRIEWQDGRFMLYEGEAVLPADVQVLRGT</sequence>
<dbReference type="OrthoDB" id="2381171at2"/>
<accession>A0A3M8AS60</accession>
<reference evidence="2 3" key="1">
    <citation type="submission" date="2018-10" db="EMBL/GenBank/DDBJ databases">
        <title>Phylogenomics of Brevibacillus.</title>
        <authorList>
            <person name="Dunlap C."/>
        </authorList>
    </citation>
    <scope>NUCLEOTIDE SEQUENCE [LARGE SCALE GENOMIC DNA]</scope>
    <source>
        <strain evidence="2 3">DSM 100115</strain>
    </source>
</reference>
<dbReference type="EMBL" id="RHHS01000044">
    <property type="protein sequence ID" value="RNB54048.1"/>
    <property type="molecule type" value="Genomic_DNA"/>
</dbReference>